<keyword evidence="2" id="KW-1185">Reference proteome</keyword>
<protein>
    <recommendedName>
        <fullName evidence="3">Phage portal protein</fullName>
    </recommendedName>
</protein>
<dbReference type="Proteomes" id="UP000195305">
    <property type="component" value="Unassembled WGS sequence"/>
</dbReference>
<organism evidence="1 2">
    <name type="scientific">Massilimicrobiota timonensis</name>
    <dbReference type="NCBI Taxonomy" id="1776392"/>
    <lineage>
        <taxon>Bacteria</taxon>
        <taxon>Bacillati</taxon>
        <taxon>Bacillota</taxon>
        <taxon>Erysipelotrichia</taxon>
        <taxon>Erysipelotrichales</taxon>
        <taxon>Erysipelotrichaceae</taxon>
        <taxon>Massilimicrobiota</taxon>
    </lineage>
</organism>
<evidence type="ECO:0000313" key="1">
    <source>
        <dbReference type="EMBL" id="OUQ33252.1"/>
    </source>
</evidence>
<accession>A0A1Y4SWD5</accession>
<evidence type="ECO:0008006" key="3">
    <source>
        <dbReference type="Google" id="ProtNLM"/>
    </source>
</evidence>
<dbReference type="RefSeq" id="WP_087359177.1">
    <property type="nucleotide sequence ID" value="NZ_NFLJ01000034.1"/>
</dbReference>
<sequence>MGKFTKFMKANKKKRENVFIEATETLIDPDTNKPLKWELRALDTREAQAIQDECTAEIPIGRTGQYRTKLNTQKYIAKLLCASVVYPDLYDKELQDSYGVATPEELIKEMIDDVGEYNALVDFVQKYNHLDKTLSEKVEEAKN</sequence>
<name>A0A1Y4SWD5_9FIRM</name>
<gene>
    <name evidence="1" type="ORF">B5E75_10965</name>
</gene>
<dbReference type="InterPro" id="IPR038559">
    <property type="entry name" value="XkdN-like_sf"/>
</dbReference>
<dbReference type="Pfam" id="PF08890">
    <property type="entry name" value="Phage_TAC_5"/>
    <property type="match status" value="1"/>
</dbReference>
<reference evidence="1 2" key="1">
    <citation type="journal article" date="2018" name="BMC Genomics">
        <title>Whole genome sequencing and function prediction of 133 gut anaerobes isolated from chicken caecum in pure cultures.</title>
        <authorList>
            <person name="Medvecky M."/>
            <person name="Cejkova D."/>
            <person name="Polansky O."/>
            <person name="Karasova D."/>
            <person name="Kubasova T."/>
            <person name="Cizek A."/>
            <person name="Rychlik I."/>
        </authorList>
    </citation>
    <scope>NUCLEOTIDE SEQUENCE [LARGE SCALE GENOMIC DNA]</scope>
    <source>
        <strain evidence="1 2">An13</strain>
    </source>
</reference>
<proteinExistence type="predicted"/>
<dbReference type="OrthoDB" id="1807498at2"/>
<comment type="caution">
    <text evidence="1">The sequence shown here is derived from an EMBL/GenBank/DDBJ whole genome shotgun (WGS) entry which is preliminary data.</text>
</comment>
<dbReference type="Gene3D" id="3.30.2220.30">
    <property type="match status" value="1"/>
</dbReference>
<dbReference type="AlphaFoldDB" id="A0A1Y4SWD5"/>
<dbReference type="EMBL" id="NFLJ01000034">
    <property type="protein sequence ID" value="OUQ33252.1"/>
    <property type="molecule type" value="Genomic_DNA"/>
</dbReference>
<dbReference type="InterPro" id="IPR014986">
    <property type="entry name" value="XkdN-like"/>
</dbReference>
<evidence type="ECO:0000313" key="2">
    <source>
        <dbReference type="Proteomes" id="UP000195305"/>
    </source>
</evidence>